<reference evidence="2" key="1">
    <citation type="submission" date="2016-01" db="EMBL/GenBank/DDBJ databases">
        <authorList>
            <person name="Regsiter A."/>
            <person name="william w."/>
        </authorList>
    </citation>
    <scope>NUCLEOTIDE SEQUENCE [LARGE SCALE GENOMIC DNA]</scope>
    <source>
        <strain evidence="2">CFBP 6623</strain>
    </source>
</reference>
<evidence type="ECO:0000313" key="1">
    <source>
        <dbReference type="EMBL" id="CUX65807.1"/>
    </source>
</evidence>
<evidence type="ECO:0000313" key="2">
    <source>
        <dbReference type="Proteomes" id="UP000191988"/>
    </source>
</evidence>
<organism evidence="1 2">
    <name type="scientific">Agrobacterium tomkonis CFBP 6623</name>
    <dbReference type="NCBI Taxonomy" id="1183432"/>
    <lineage>
        <taxon>Bacteria</taxon>
        <taxon>Pseudomonadati</taxon>
        <taxon>Pseudomonadota</taxon>
        <taxon>Alphaproteobacteria</taxon>
        <taxon>Hyphomicrobiales</taxon>
        <taxon>Rhizobiaceae</taxon>
        <taxon>Rhizobium/Agrobacterium group</taxon>
        <taxon>Agrobacterium</taxon>
        <taxon>Agrobacterium tumefaciens complex</taxon>
    </lineage>
</organism>
<proteinExistence type="predicted"/>
<keyword evidence="2" id="KW-1185">Reference proteome</keyword>
<protein>
    <submittedName>
        <fullName evidence="1">Uncharacterized protein</fullName>
    </submittedName>
</protein>
<name>A0A1S7SCH8_9HYPH</name>
<dbReference type="EMBL" id="FBWK01000073">
    <property type="protein sequence ID" value="CUX65807.1"/>
    <property type="molecule type" value="Genomic_DNA"/>
</dbReference>
<accession>A0A1S7SCH8</accession>
<dbReference type="STRING" id="1183432.AGR3A_pb0016"/>
<sequence length="59" mass="6512">MEQGTLRIENRAVPDLVPLVWDTPGIEAAIPKDAVGQAVTMFEPQECANYFKSCGYDPE</sequence>
<gene>
    <name evidence="1" type="ORF">AGR3A_pb0016</name>
</gene>
<dbReference type="Proteomes" id="UP000191988">
    <property type="component" value="Unassembled WGS sequence"/>
</dbReference>
<dbReference type="AlphaFoldDB" id="A0A1S7SCH8"/>